<evidence type="ECO:0000313" key="2">
    <source>
        <dbReference type="EMBL" id="OQU85156.1"/>
    </source>
</evidence>
<evidence type="ECO:0000313" key="3">
    <source>
        <dbReference type="Proteomes" id="UP000000768"/>
    </source>
</evidence>
<feature type="region of interest" description="Disordered" evidence="1">
    <location>
        <begin position="189"/>
        <end position="213"/>
    </location>
</feature>
<proteinExistence type="predicted"/>
<dbReference type="Gramene" id="OQU85156">
    <property type="protein sequence ID" value="OQU85156"/>
    <property type="gene ID" value="SORBI_3004G182201"/>
</dbReference>
<dbReference type="EMBL" id="CM000763">
    <property type="protein sequence ID" value="OQU85156.1"/>
    <property type="molecule type" value="Genomic_DNA"/>
</dbReference>
<reference evidence="3" key="2">
    <citation type="journal article" date="2018" name="Plant J.">
        <title>The Sorghum bicolor reference genome: improved assembly, gene annotations, a transcriptome atlas, and signatures of genome organization.</title>
        <authorList>
            <person name="McCormick R.F."/>
            <person name="Truong S.K."/>
            <person name="Sreedasyam A."/>
            <person name="Jenkins J."/>
            <person name="Shu S."/>
            <person name="Sims D."/>
            <person name="Kennedy M."/>
            <person name="Amirebrahimi M."/>
            <person name="Weers B.D."/>
            <person name="McKinley B."/>
            <person name="Mattison A."/>
            <person name="Morishige D.T."/>
            <person name="Grimwood J."/>
            <person name="Schmutz J."/>
            <person name="Mullet J.E."/>
        </authorList>
    </citation>
    <scope>NUCLEOTIDE SEQUENCE [LARGE SCALE GENOMIC DNA]</scope>
    <source>
        <strain evidence="3">cv. BTx623</strain>
    </source>
</reference>
<gene>
    <name evidence="2" type="ORF">SORBI_3004G182201</name>
</gene>
<accession>A0A1Z5RP66</accession>
<evidence type="ECO:0000256" key="1">
    <source>
        <dbReference type="SAM" id="MobiDB-lite"/>
    </source>
</evidence>
<protein>
    <submittedName>
        <fullName evidence="2">Uncharacterized protein</fullName>
    </submittedName>
</protein>
<keyword evidence="3" id="KW-1185">Reference proteome</keyword>
<sequence>MAREKDRVQLGADDLGVGVGARRGWGSLSFGPCDLSTAPTCGACVRAAPVPILALADFSDPRRHHLAVPSTSSDRCCSEQLPSPILAVADFSIHAAITLLSPSPPLWSHTPPLAVSASRVPIGTPSPSLLAQVQIPRPILLWISVELSSGSRGCTWCVLGGLHLAMLVEVSGEAKAALRVLDDAAESTPAMEPHCRSSWPASPRTKSPGTSPSSSLSCTFFGSSLRSASGQPVKHQSGVLVWCTADL</sequence>
<organism evidence="2 3">
    <name type="scientific">Sorghum bicolor</name>
    <name type="common">Sorghum</name>
    <name type="synonym">Sorghum vulgare</name>
    <dbReference type="NCBI Taxonomy" id="4558"/>
    <lineage>
        <taxon>Eukaryota</taxon>
        <taxon>Viridiplantae</taxon>
        <taxon>Streptophyta</taxon>
        <taxon>Embryophyta</taxon>
        <taxon>Tracheophyta</taxon>
        <taxon>Spermatophyta</taxon>
        <taxon>Magnoliopsida</taxon>
        <taxon>Liliopsida</taxon>
        <taxon>Poales</taxon>
        <taxon>Poaceae</taxon>
        <taxon>PACMAD clade</taxon>
        <taxon>Panicoideae</taxon>
        <taxon>Andropogonodae</taxon>
        <taxon>Andropogoneae</taxon>
        <taxon>Sorghinae</taxon>
        <taxon>Sorghum</taxon>
    </lineage>
</organism>
<reference evidence="2 3" key="1">
    <citation type="journal article" date="2009" name="Nature">
        <title>The Sorghum bicolor genome and the diversification of grasses.</title>
        <authorList>
            <person name="Paterson A.H."/>
            <person name="Bowers J.E."/>
            <person name="Bruggmann R."/>
            <person name="Dubchak I."/>
            <person name="Grimwood J."/>
            <person name="Gundlach H."/>
            <person name="Haberer G."/>
            <person name="Hellsten U."/>
            <person name="Mitros T."/>
            <person name="Poliakov A."/>
            <person name="Schmutz J."/>
            <person name="Spannagl M."/>
            <person name="Tang H."/>
            <person name="Wang X."/>
            <person name="Wicker T."/>
            <person name="Bharti A.K."/>
            <person name="Chapman J."/>
            <person name="Feltus F.A."/>
            <person name="Gowik U."/>
            <person name="Grigoriev I.V."/>
            <person name="Lyons E."/>
            <person name="Maher C.A."/>
            <person name="Martis M."/>
            <person name="Narechania A."/>
            <person name="Otillar R.P."/>
            <person name="Penning B.W."/>
            <person name="Salamov A.A."/>
            <person name="Wang Y."/>
            <person name="Zhang L."/>
            <person name="Carpita N.C."/>
            <person name="Freeling M."/>
            <person name="Gingle A.R."/>
            <person name="Hash C.T."/>
            <person name="Keller B."/>
            <person name="Klein P."/>
            <person name="Kresovich S."/>
            <person name="McCann M.C."/>
            <person name="Ming R."/>
            <person name="Peterson D.G."/>
            <person name="Mehboob-ur-Rahman"/>
            <person name="Ware D."/>
            <person name="Westhoff P."/>
            <person name="Mayer K.F."/>
            <person name="Messing J."/>
            <person name="Rokhsar D.S."/>
        </authorList>
    </citation>
    <scope>NUCLEOTIDE SEQUENCE [LARGE SCALE GENOMIC DNA]</scope>
    <source>
        <strain evidence="3">cv. BTx623</strain>
    </source>
</reference>
<dbReference type="InParanoid" id="A0A1Z5RP66"/>
<dbReference type="AlphaFoldDB" id="A0A1Z5RP66"/>
<name>A0A1Z5RP66_SORBI</name>
<dbReference type="Proteomes" id="UP000000768">
    <property type="component" value="Chromosome 4"/>
</dbReference>